<feature type="domain" description="Aminoglycoside phosphotransferase" evidence="1">
    <location>
        <begin position="26"/>
        <end position="219"/>
    </location>
</feature>
<keyword evidence="3" id="KW-1185">Reference proteome</keyword>
<dbReference type="SUPFAM" id="SSF56112">
    <property type="entry name" value="Protein kinase-like (PK-like)"/>
    <property type="match status" value="1"/>
</dbReference>
<dbReference type="InterPro" id="IPR002575">
    <property type="entry name" value="Aminoglycoside_PTrfase"/>
</dbReference>
<dbReference type="EMBL" id="JACHIV010000001">
    <property type="protein sequence ID" value="MBB5071471.1"/>
    <property type="molecule type" value="Genomic_DNA"/>
</dbReference>
<dbReference type="Pfam" id="PF01636">
    <property type="entry name" value="APH"/>
    <property type="match status" value="1"/>
</dbReference>
<dbReference type="Gene3D" id="3.90.1200.10">
    <property type="match status" value="1"/>
</dbReference>
<gene>
    <name evidence="2" type="ORF">BJ969_004559</name>
</gene>
<organism evidence="2 3">
    <name type="scientific">Saccharopolyspora gloriosae</name>
    <dbReference type="NCBI Taxonomy" id="455344"/>
    <lineage>
        <taxon>Bacteria</taxon>
        <taxon>Bacillati</taxon>
        <taxon>Actinomycetota</taxon>
        <taxon>Actinomycetes</taxon>
        <taxon>Pseudonocardiales</taxon>
        <taxon>Pseudonocardiaceae</taxon>
        <taxon>Saccharopolyspora</taxon>
    </lineage>
</organism>
<keyword evidence="2" id="KW-0418">Kinase</keyword>
<reference evidence="2 3" key="1">
    <citation type="submission" date="2020-08" db="EMBL/GenBank/DDBJ databases">
        <title>Sequencing the genomes of 1000 actinobacteria strains.</title>
        <authorList>
            <person name="Klenk H.-P."/>
        </authorList>
    </citation>
    <scope>NUCLEOTIDE SEQUENCE [LARGE SCALE GENOMIC DNA]</scope>
    <source>
        <strain evidence="2 3">DSM 45582</strain>
    </source>
</reference>
<comment type="caution">
    <text evidence="2">The sequence shown here is derived from an EMBL/GenBank/DDBJ whole genome shotgun (WGS) entry which is preliminary data.</text>
</comment>
<dbReference type="GO" id="GO:0016301">
    <property type="term" value="F:kinase activity"/>
    <property type="evidence" value="ECO:0007669"/>
    <property type="project" value="UniProtKB-KW"/>
</dbReference>
<keyword evidence="2" id="KW-0808">Transferase</keyword>
<dbReference type="Proteomes" id="UP000580474">
    <property type="component" value="Unassembled WGS sequence"/>
</dbReference>
<dbReference type="AlphaFoldDB" id="A0A840NK76"/>
<name>A0A840NK76_9PSEU</name>
<proteinExistence type="predicted"/>
<sequence>MTGHAPAHDSCPWDTAWDTAERIPHHDRVRLTERDGSRYVLKVARPSTPLEHEATVARCAADVRVDNRPIADRSLRADSAMLVTACDPTAESLHDRLLRRWEAPPLTGVGRALAAMHGHRAPVRLPDARPERPRFFPLTPEQHAAMPIGTVQVLRVLDEHRDARDLLETAAARPPKARTLVHGDCKPDNIRLRRDGSVLFIDWELGGAGDPIEDLAGAVGALIAVSVQDRLATAGPTAADIGRALSEGMNRAWECVATMLAAYADAGAEVADLDDLVLLTAVKVLCRAQVQAALMGKVGATAHVLLQAALAITRNRDRVAGLLR</sequence>
<evidence type="ECO:0000259" key="1">
    <source>
        <dbReference type="Pfam" id="PF01636"/>
    </source>
</evidence>
<accession>A0A840NK76</accession>
<protein>
    <submittedName>
        <fullName evidence="2">Ser/Thr protein kinase RdoA (MazF antagonist)</fullName>
    </submittedName>
</protein>
<evidence type="ECO:0000313" key="3">
    <source>
        <dbReference type="Proteomes" id="UP000580474"/>
    </source>
</evidence>
<evidence type="ECO:0000313" key="2">
    <source>
        <dbReference type="EMBL" id="MBB5071471.1"/>
    </source>
</evidence>
<dbReference type="InterPro" id="IPR011009">
    <property type="entry name" value="Kinase-like_dom_sf"/>
</dbReference>
<dbReference type="RefSeq" id="WP_184481843.1">
    <property type="nucleotide sequence ID" value="NZ_JACHIV010000001.1"/>
</dbReference>